<proteinExistence type="predicted"/>
<sequence length="112" mass="12188">MTVGDHDGRVAVAHLEKVGAVGALPEPFPGPLGALNQHPLPILLLVMADHYGVLPPLQLGTDHFRLLMEGRNDLFTHPSFGGNFPLPSHVHQLQSIQRAHVVHHLFALLINV</sequence>
<dbReference type="EMBL" id="HE577332">
    <property type="protein sequence ID" value="CCD03813.1"/>
    <property type="molecule type" value="Genomic_DNA"/>
</dbReference>
<dbReference type="Proteomes" id="UP000007319">
    <property type="component" value="Plasmid AZOBR_p5"/>
</dbReference>
<geneLocation type="plasmid" evidence="1 2">
    <name>AZOBR_p5</name>
</geneLocation>
<gene>
    <name evidence="1" type="ORF">AZOBR_p50040</name>
</gene>
<accession>A0A9P1K1J0</accession>
<dbReference type="KEGG" id="abs:AZOBR_p50040"/>
<keyword evidence="2" id="KW-1185">Reference proteome</keyword>
<name>A0A9P1K1J0_9PROT</name>
<protein>
    <submittedName>
        <fullName evidence="1">Uncharacterized protein</fullName>
    </submittedName>
</protein>
<organism evidence="1 2">
    <name type="scientific">Azospirillum baldaniorum</name>
    <dbReference type="NCBI Taxonomy" id="1064539"/>
    <lineage>
        <taxon>Bacteria</taxon>
        <taxon>Pseudomonadati</taxon>
        <taxon>Pseudomonadota</taxon>
        <taxon>Alphaproteobacteria</taxon>
        <taxon>Rhodospirillales</taxon>
        <taxon>Azospirillaceae</taxon>
        <taxon>Azospirillum</taxon>
    </lineage>
</organism>
<evidence type="ECO:0000313" key="2">
    <source>
        <dbReference type="Proteomes" id="UP000007319"/>
    </source>
</evidence>
<evidence type="ECO:0000313" key="1">
    <source>
        <dbReference type="EMBL" id="CCD03813.1"/>
    </source>
</evidence>
<dbReference type="AlphaFoldDB" id="A0A9P1K1J0"/>
<reference evidence="1 2" key="1">
    <citation type="journal article" date="2011" name="PLoS Genet.">
        <title>Azospirillum genomes reveal transition of bacteria from aquatic to terrestrial environments.</title>
        <authorList>
            <person name="Wisniewski-Dye F."/>
            <person name="Borziak K."/>
            <person name="Khalsa-Moyers G."/>
            <person name="Alexandre G."/>
            <person name="Sukharnikov L.O."/>
            <person name="Wuichet K."/>
            <person name="Hurst G.B."/>
            <person name="McDonald W.H."/>
            <person name="Robertson J.S."/>
            <person name="Barbe V."/>
            <person name="Calteau A."/>
            <person name="Rouy Z."/>
            <person name="Mangenot S."/>
            <person name="Prigent-Combaret C."/>
            <person name="Normand P."/>
            <person name="Boyer M."/>
            <person name="Siguier P."/>
            <person name="Dessaux Y."/>
            <person name="Elmerich C."/>
            <person name="Condemine G."/>
            <person name="Krishnen G."/>
            <person name="Kennedy I."/>
            <person name="Paterson A.H."/>
            <person name="Gonzalez V."/>
            <person name="Mavingui P."/>
            <person name="Zhulin I.B."/>
        </authorList>
    </citation>
    <scope>NUCLEOTIDE SEQUENCE [LARGE SCALE GENOMIC DNA]</scope>
    <source>
        <strain evidence="1 2">Sp245</strain>
    </source>
</reference>
<keyword evidence="1" id="KW-0614">Plasmid</keyword>